<gene>
    <name evidence="3" type="primary">LOC123730395</name>
</gene>
<accession>A0ABM3DVF7</accession>
<feature type="region of interest" description="Disordered" evidence="1">
    <location>
        <begin position="115"/>
        <end position="134"/>
    </location>
</feature>
<proteinExistence type="predicted"/>
<dbReference type="Proteomes" id="UP001652741">
    <property type="component" value="Chromosome ssa24"/>
</dbReference>
<evidence type="ECO:0000256" key="1">
    <source>
        <dbReference type="SAM" id="MobiDB-lite"/>
    </source>
</evidence>
<feature type="compositionally biased region" description="Basic residues" evidence="1">
    <location>
        <begin position="266"/>
        <end position="277"/>
    </location>
</feature>
<feature type="compositionally biased region" description="Pro residues" evidence="1">
    <location>
        <begin position="118"/>
        <end position="128"/>
    </location>
</feature>
<reference evidence="3" key="1">
    <citation type="submission" date="2025-08" db="UniProtKB">
        <authorList>
            <consortium name="RefSeq"/>
        </authorList>
    </citation>
    <scope>IDENTIFICATION</scope>
</reference>
<protein>
    <submittedName>
        <fullName evidence="3">Leucine-rich repeat extensin-like protein 5</fullName>
    </submittedName>
</protein>
<feature type="region of interest" description="Disordered" evidence="1">
    <location>
        <begin position="254"/>
        <end position="304"/>
    </location>
</feature>
<organism evidence="2 3">
    <name type="scientific">Salmo salar</name>
    <name type="common">Atlantic salmon</name>
    <dbReference type="NCBI Taxonomy" id="8030"/>
    <lineage>
        <taxon>Eukaryota</taxon>
        <taxon>Metazoa</taxon>
        <taxon>Chordata</taxon>
        <taxon>Craniata</taxon>
        <taxon>Vertebrata</taxon>
        <taxon>Euteleostomi</taxon>
        <taxon>Actinopterygii</taxon>
        <taxon>Neopterygii</taxon>
        <taxon>Teleostei</taxon>
        <taxon>Protacanthopterygii</taxon>
        <taxon>Salmoniformes</taxon>
        <taxon>Salmonidae</taxon>
        <taxon>Salmoninae</taxon>
        <taxon>Salmo</taxon>
    </lineage>
</organism>
<dbReference type="GeneID" id="123730395"/>
<evidence type="ECO:0000313" key="2">
    <source>
        <dbReference type="Proteomes" id="UP001652741"/>
    </source>
</evidence>
<dbReference type="RefSeq" id="XP_045562794.1">
    <property type="nucleotide sequence ID" value="XM_045706838.1"/>
</dbReference>
<sequence length="318" mass="36313">MRHPTTQRYLSPYYQSTYHFNYSRGTLPLNILPPEALITYSPRYLDTRHSPPEVLPSTGVLLATHEAPTHLTTRDAIPATTTQRAPYLPPEALHYLSPECTPTRPPEALHFSSEALYHPPPEAPPPKHPTTYSEVPTTQPRVLYYKPFTPEALHHQRGTHSPPEAPHYSEKYLPPEALNYSHLREYSSGGTSSTSPPEVLHHSEVPLPLRRYPHYCISLEGRTLTAQRHSHYLEVHTTPEATTTRVTSSLELLPPESGLRGTLLPLHRRHPPQRHPHPRDPNTYHQRHLTTTTDPPPSYPQSTQYNGILYYSHHQRHS</sequence>
<feature type="compositionally biased region" description="Low complexity" evidence="1">
    <location>
        <begin position="254"/>
        <end position="265"/>
    </location>
</feature>
<evidence type="ECO:0000313" key="3">
    <source>
        <dbReference type="RefSeq" id="XP_045562794.1"/>
    </source>
</evidence>
<keyword evidence="2" id="KW-1185">Reference proteome</keyword>
<name>A0ABM3DVF7_SALSA</name>